<keyword evidence="2" id="KW-0378">Hydrolase</keyword>
<evidence type="ECO:0000313" key="3">
    <source>
        <dbReference type="Proteomes" id="UP000078544"/>
    </source>
</evidence>
<dbReference type="SUPFAM" id="SSF56784">
    <property type="entry name" value="HAD-like"/>
    <property type="match status" value="1"/>
</dbReference>
<comment type="caution">
    <text evidence="2">The sequence shown here is derived from an EMBL/GenBank/DDBJ whole genome shotgun (WGS) entry which is preliminary data.</text>
</comment>
<dbReference type="InterPro" id="IPR006353">
    <property type="entry name" value="HAD-SF_hydro_IIA_CECR5"/>
</dbReference>
<accession>A0A168EMI1</accession>
<dbReference type="GO" id="GO:0046474">
    <property type="term" value="P:glycerophospholipid biosynthetic process"/>
    <property type="evidence" value="ECO:0007669"/>
    <property type="project" value="TreeGrafter"/>
</dbReference>
<dbReference type="NCBIfam" id="TIGR01460">
    <property type="entry name" value="HAD-SF-IIA"/>
    <property type="match status" value="1"/>
</dbReference>
<dbReference type="InterPro" id="IPR050324">
    <property type="entry name" value="CDP-alcohol_PTase-I"/>
</dbReference>
<dbReference type="EMBL" id="AZGY01000004">
    <property type="protein sequence ID" value="KZZ98956.1"/>
    <property type="molecule type" value="Genomic_DNA"/>
</dbReference>
<organism evidence="2 3">
    <name type="scientific">Moelleriella libera RCEF 2490</name>
    <dbReference type="NCBI Taxonomy" id="1081109"/>
    <lineage>
        <taxon>Eukaryota</taxon>
        <taxon>Fungi</taxon>
        <taxon>Dikarya</taxon>
        <taxon>Ascomycota</taxon>
        <taxon>Pezizomycotina</taxon>
        <taxon>Sordariomycetes</taxon>
        <taxon>Hypocreomycetidae</taxon>
        <taxon>Hypocreales</taxon>
        <taxon>Clavicipitaceae</taxon>
        <taxon>Moelleriella</taxon>
    </lineage>
</organism>
<feature type="region of interest" description="Disordered" evidence="1">
    <location>
        <begin position="30"/>
        <end position="75"/>
    </location>
</feature>
<evidence type="ECO:0000313" key="2">
    <source>
        <dbReference type="EMBL" id="KZZ98956.1"/>
    </source>
</evidence>
<name>A0A168EMI1_9HYPO</name>
<reference evidence="2 3" key="1">
    <citation type="journal article" date="2016" name="Genome Biol. Evol.">
        <title>Divergent and convergent evolution of fungal pathogenicity.</title>
        <authorList>
            <person name="Shang Y."/>
            <person name="Xiao G."/>
            <person name="Zheng P."/>
            <person name="Cen K."/>
            <person name="Zhan S."/>
            <person name="Wang C."/>
        </authorList>
    </citation>
    <scope>NUCLEOTIDE SEQUENCE [LARGE SCALE GENOMIC DNA]</scope>
    <source>
        <strain evidence="2 3">RCEF 2490</strain>
    </source>
</reference>
<dbReference type="Pfam" id="PF13242">
    <property type="entry name" value="Hydrolase_like"/>
    <property type="match status" value="1"/>
</dbReference>
<dbReference type="GO" id="GO:0005739">
    <property type="term" value="C:mitochondrion"/>
    <property type="evidence" value="ECO:0007669"/>
    <property type="project" value="TreeGrafter"/>
</dbReference>
<dbReference type="GO" id="GO:0016787">
    <property type="term" value="F:hydrolase activity"/>
    <property type="evidence" value="ECO:0007669"/>
    <property type="project" value="UniProtKB-KW"/>
</dbReference>
<dbReference type="Proteomes" id="UP000078544">
    <property type="component" value="Unassembled WGS sequence"/>
</dbReference>
<dbReference type="InterPro" id="IPR036412">
    <property type="entry name" value="HAD-like_sf"/>
</dbReference>
<evidence type="ECO:0000256" key="1">
    <source>
        <dbReference type="SAM" id="MobiDB-lite"/>
    </source>
</evidence>
<dbReference type="InterPro" id="IPR006357">
    <property type="entry name" value="HAD-SF_hydro_IIA"/>
</dbReference>
<dbReference type="OrthoDB" id="270009at2759"/>
<gene>
    <name evidence="2" type="ORF">AAL_02507</name>
</gene>
<proteinExistence type="predicted"/>
<dbReference type="PANTHER" id="PTHR14269:SF57">
    <property type="entry name" value="SUPERFAMILY HYDROLASE, PUTATIVE (AFU_ORTHOLOGUE AFUA_2G02580)-RELATED"/>
    <property type="match status" value="1"/>
</dbReference>
<dbReference type="PANTHER" id="PTHR14269">
    <property type="entry name" value="CDP-DIACYLGLYCEROL--GLYCEROL-3-PHOSPHATE 3-PHOSPHATIDYLTRANSFERASE-RELATED"/>
    <property type="match status" value="1"/>
</dbReference>
<sequence length="478" mass="52637">MLRLWPCAGTTARPPLGWAATTLRRRLLTQAEPSCHRRLGRDQRRGSRNTPQLAERTTTTTATSSSSSSSLGKPPATRDHAFSSFAFAFDIDGVLYRGGQAIPGAREMLRSIRRKDIRYVFLTNGGGTHETAKADSLAKRLGLSPDEEDVVRDRVILSHTPMRGWADEVKQQTVLVTGSHPETARRIANEYGFSRAVTPADLIHANDKLYPFDNLKETLHAEFRPLPDGKSAAGAPADPYSRDLLAADALKIDKILVWNDPRDWSLDIQVIHDLLVSRGGHLGTVSDRNGDRSLPNNGWQQDGQPELWISNLDLVWKTEFPVNRFGTGAFVAALQGVWAAVTNGGAELQYQALGKPSRFTYEYAHARLVRDHAVGSTSTSGSESRGKDTTAPPIKRVYMIGDNPESDIRGANEFRPEDGTEWVSVLVRTGVWRQTAAEKGPRYKPAVIVDDVVDAIVWALRNEGVDGASRDWLLEGGQ</sequence>
<dbReference type="InterPro" id="IPR023214">
    <property type="entry name" value="HAD_sf"/>
</dbReference>
<dbReference type="Pfam" id="PF13344">
    <property type="entry name" value="Hydrolase_6"/>
    <property type="match status" value="1"/>
</dbReference>
<dbReference type="NCBIfam" id="TIGR01456">
    <property type="entry name" value="CECR5"/>
    <property type="match status" value="1"/>
</dbReference>
<dbReference type="Gene3D" id="3.40.50.1000">
    <property type="entry name" value="HAD superfamily/HAD-like"/>
    <property type="match status" value="2"/>
</dbReference>
<keyword evidence="3" id="KW-1185">Reference proteome</keyword>
<dbReference type="AlphaFoldDB" id="A0A168EMI1"/>
<feature type="compositionally biased region" description="Low complexity" evidence="1">
    <location>
        <begin position="57"/>
        <end position="70"/>
    </location>
</feature>
<protein>
    <submittedName>
        <fullName evidence="2">HAD-superfamily hydrolase, subfamily IIA, CECR5</fullName>
    </submittedName>
</protein>
<dbReference type="STRING" id="1081109.A0A168EMI1"/>